<keyword evidence="6 10" id="KW-0732">Signal</keyword>
<dbReference type="OrthoDB" id="9814800at2"/>
<dbReference type="STRING" id="345632.GPICK_15345"/>
<feature type="domain" description="Tetrahaem cytochrome" evidence="11">
    <location>
        <begin position="98"/>
        <end position="191"/>
    </location>
</feature>
<reference evidence="12 13" key="1">
    <citation type="journal article" date="2015" name="Genome Announc.">
        <title>Complete Genome of Geobacter pickeringii G13T, a Metal-Reducing Isolate from Sedimentary Kaolin Deposits.</title>
        <authorList>
            <person name="Badalamenti J.P."/>
            <person name="Bond D.R."/>
        </authorList>
    </citation>
    <scope>NUCLEOTIDE SEQUENCE [LARGE SCALE GENOMIC DNA]</scope>
    <source>
        <strain evidence="12 13">G13</strain>
    </source>
</reference>
<dbReference type="GO" id="GO:0030313">
    <property type="term" value="C:cell envelope"/>
    <property type="evidence" value="ECO:0007669"/>
    <property type="project" value="UniProtKB-SubCell"/>
</dbReference>
<dbReference type="InterPro" id="IPR036280">
    <property type="entry name" value="Multihaem_cyt_sf"/>
</dbReference>
<dbReference type="GO" id="GO:0016491">
    <property type="term" value="F:oxidoreductase activity"/>
    <property type="evidence" value="ECO:0007669"/>
    <property type="project" value="TreeGrafter"/>
</dbReference>
<protein>
    <submittedName>
        <fullName evidence="12">C-and b-type cytochrome L</fullName>
    </submittedName>
</protein>
<dbReference type="GO" id="GO:0046872">
    <property type="term" value="F:metal ion binding"/>
    <property type="evidence" value="ECO:0007669"/>
    <property type="project" value="UniProtKB-KW"/>
</dbReference>
<keyword evidence="9" id="KW-0812">Transmembrane</keyword>
<feature type="signal peptide" evidence="10">
    <location>
        <begin position="1"/>
        <end position="24"/>
    </location>
</feature>
<organism evidence="12 13">
    <name type="scientific">Geobacter pickeringii</name>
    <dbReference type="NCBI Taxonomy" id="345632"/>
    <lineage>
        <taxon>Bacteria</taxon>
        <taxon>Pseudomonadati</taxon>
        <taxon>Thermodesulfobacteriota</taxon>
        <taxon>Desulfuromonadia</taxon>
        <taxon>Geobacterales</taxon>
        <taxon>Geobacteraceae</taxon>
        <taxon>Geobacter</taxon>
    </lineage>
</organism>
<feature type="transmembrane region" description="Helical" evidence="9">
    <location>
        <begin position="351"/>
        <end position="373"/>
    </location>
</feature>
<keyword evidence="4" id="KW-0349">Heme</keyword>
<dbReference type="AlphaFoldDB" id="A0A0B5BH93"/>
<comment type="subcellular location">
    <subcellularLocation>
        <location evidence="2">Cell envelope</location>
    </subcellularLocation>
</comment>
<evidence type="ECO:0000256" key="5">
    <source>
        <dbReference type="ARBA" id="ARBA00022723"/>
    </source>
</evidence>
<dbReference type="CDD" id="cd08168">
    <property type="entry name" value="Cytochrom_C3"/>
    <property type="match status" value="1"/>
</dbReference>
<dbReference type="RefSeq" id="WP_039744678.1">
    <property type="nucleotide sequence ID" value="NZ_CP009788.1"/>
</dbReference>
<dbReference type="EMBL" id="CP009788">
    <property type="protein sequence ID" value="AJE04554.1"/>
    <property type="molecule type" value="Genomic_DNA"/>
</dbReference>
<keyword evidence="9" id="KW-1133">Transmembrane helix</keyword>
<evidence type="ECO:0000256" key="4">
    <source>
        <dbReference type="ARBA" id="ARBA00022617"/>
    </source>
</evidence>
<evidence type="ECO:0000256" key="7">
    <source>
        <dbReference type="ARBA" id="ARBA00022982"/>
    </source>
</evidence>
<accession>A0A0B5BH93</accession>
<dbReference type="Gene3D" id="1.10.1130.10">
    <property type="entry name" value="Flavocytochrome C3, Chain A"/>
    <property type="match status" value="1"/>
</dbReference>
<dbReference type="PANTHER" id="PTHR35038">
    <property type="entry name" value="DISSIMILATORY SULFITE REDUCTASE SIRA"/>
    <property type="match status" value="1"/>
</dbReference>
<name>A0A0B5BH93_9BACT</name>
<dbReference type="SUPFAM" id="SSF48695">
    <property type="entry name" value="Multiheme cytochromes"/>
    <property type="match status" value="1"/>
</dbReference>
<evidence type="ECO:0000256" key="2">
    <source>
        <dbReference type="ARBA" id="ARBA00004196"/>
    </source>
</evidence>
<dbReference type="Gene3D" id="1.20.950.20">
    <property type="entry name" value="Transmembrane di-heme cytochromes, Chain C"/>
    <property type="match status" value="1"/>
</dbReference>
<feature type="chain" id="PRO_5002098358" evidence="10">
    <location>
        <begin position="25"/>
        <end position="625"/>
    </location>
</feature>
<feature type="transmembrane region" description="Helical" evidence="9">
    <location>
        <begin position="476"/>
        <end position="495"/>
    </location>
</feature>
<dbReference type="InterPro" id="IPR012286">
    <property type="entry name" value="Tetrahaem_cytochrome"/>
</dbReference>
<dbReference type="HOGENOM" id="CLU_021306_0_0_7"/>
<comment type="cofactor">
    <cofactor evidence="1">
        <name>heme c</name>
        <dbReference type="ChEBI" id="CHEBI:61717"/>
    </cofactor>
</comment>
<evidence type="ECO:0000256" key="3">
    <source>
        <dbReference type="ARBA" id="ARBA00022448"/>
    </source>
</evidence>
<evidence type="ECO:0000313" key="13">
    <source>
        <dbReference type="Proteomes" id="UP000057609"/>
    </source>
</evidence>
<feature type="transmembrane region" description="Helical" evidence="9">
    <location>
        <begin position="589"/>
        <end position="612"/>
    </location>
</feature>
<evidence type="ECO:0000256" key="8">
    <source>
        <dbReference type="ARBA" id="ARBA00023004"/>
    </source>
</evidence>
<evidence type="ECO:0000256" key="10">
    <source>
        <dbReference type="SAM" id="SignalP"/>
    </source>
</evidence>
<keyword evidence="9" id="KW-0472">Membrane</keyword>
<keyword evidence="5" id="KW-0479">Metal-binding</keyword>
<gene>
    <name evidence="12" type="ORF">GPICK_15345</name>
</gene>
<dbReference type="InterPro" id="IPR051829">
    <property type="entry name" value="Multiheme_Cytochr_ET"/>
</dbReference>
<evidence type="ECO:0000256" key="1">
    <source>
        <dbReference type="ARBA" id="ARBA00001926"/>
    </source>
</evidence>
<evidence type="ECO:0000259" key="11">
    <source>
        <dbReference type="Pfam" id="PF14537"/>
    </source>
</evidence>
<sequence length="625" mass="71131">MLSMFYRLFPALLLLVALAGPAAAESGMAIDPATCLGCHSNKISAAAFAASVHGKNACTSCHVEITDLTRHMKGETKIAKVRCERCHKKENAEHYASVHAQKDVMCADCHTDIHTHTYWNKDKRKVVAKCIQCHDKEAGYRNSIHGKAVASGNMDSAACNDCHNLHAIKPLGDPKSRENREFHTKVCMKCHADEKMMKRNNVFTVAVKTYMESYHGKNYRLGFPERVAGCADCHTAHAVLPAKDPNSSVNPQNLTATCAKCHPKATPLFTKYYAHGEHSDREKFPILYYTFIAMTGLLIGTFGVFWIHTLLWMFRGFVENREKQQALIMGHAEHHVVDGHKVYRRFKRRHIFLHLLVIVSFLLLSLSGLPLKFSDQHWAKFMMDNIFGNSGNAGLVHRIGAGITFIYFSGSLILSFHFLFVRKDLPGNVLQRLFGPDSLMPNFRDIKDVVGMVRWFIFRGPKPTFERWTYWEKFDFIAVFWGMFAIGGSGLMLWFPEFFGSFLPGWMFNVATIIHSDEALLATGFIFTVHFFNTHGRPEKFPMDFVIFNGQLPKHEFLEERGDQWKRYEELGITEQFAAKKTSGIAYDFFVKSFGFFAVITGLTLVVLMLYAEVVPVCRTGWRRE</sequence>
<keyword evidence="13" id="KW-1185">Reference proteome</keyword>
<evidence type="ECO:0000256" key="9">
    <source>
        <dbReference type="SAM" id="Phobius"/>
    </source>
</evidence>
<evidence type="ECO:0000313" key="12">
    <source>
        <dbReference type="EMBL" id="AJE04554.1"/>
    </source>
</evidence>
<keyword evidence="7" id="KW-0249">Electron transport</keyword>
<dbReference type="PANTHER" id="PTHR35038:SF6">
    <property type="entry name" value="SURFACE LOCALIZED DECAHEME CYTOCHROME C LIPOPROTEIN"/>
    <property type="match status" value="1"/>
</dbReference>
<dbReference type="Proteomes" id="UP000057609">
    <property type="component" value="Chromosome"/>
</dbReference>
<evidence type="ECO:0000256" key="6">
    <source>
        <dbReference type="ARBA" id="ARBA00022729"/>
    </source>
</evidence>
<feature type="transmembrane region" description="Helical" evidence="9">
    <location>
        <begin position="399"/>
        <end position="421"/>
    </location>
</feature>
<keyword evidence="8" id="KW-0408">Iron</keyword>
<feature type="transmembrane region" description="Helical" evidence="9">
    <location>
        <begin position="507"/>
        <end position="532"/>
    </location>
</feature>
<dbReference type="KEGG" id="gpi:GPICK_15345"/>
<proteinExistence type="predicted"/>
<keyword evidence="3" id="KW-0813">Transport</keyword>
<dbReference type="Pfam" id="PF14537">
    <property type="entry name" value="Cytochrom_c3_2"/>
    <property type="match status" value="1"/>
</dbReference>
<feature type="transmembrane region" description="Helical" evidence="9">
    <location>
        <begin position="286"/>
        <end position="314"/>
    </location>
</feature>